<proteinExistence type="predicted"/>
<dbReference type="RefSeq" id="WP_344702690.1">
    <property type="nucleotide sequence ID" value="NZ_BAAAZT010000030.1"/>
</dbReference>
<dbReference type="Pfam" id="PF02566">
    <property type="entry name" value="OsmC"/>
    <property type="match status" value="1"/>
</dbReference>
<sequence>MDRHASAHWEGGLKDGKGTVSSESGVLDARPYNFGQRFADEKGTNPEELVGAAHASCFSMALSLVLGEAGYTPDAVDTRATVTIQESDDGFEIPAVHLDVTATVPGADDAAFQKAAEGAKAGCPISKLFNANITMNATLNNA</sequence>
<dbReference type="PANTHER" id="PTHR42830:SF1">
    <property type="entry name" value="OSMOTICALLY INDUCIBLE FAMILY PROTEIN"/>
    <property type="match status" value="1"/>
</dbReference>
<evidence type="ECO:0000313" key="3">
    <source>
        <dbReference type="Proteomes" id="UP001500133"/>
    </source>
</evidence>
<keyword evidence="3" id="KW-1185">Reference proteome</keyword>
<dbReference type="EMBL" id="BAAAZT010000030">
    <property type="protein sequence ID" value="GAA3900570.1"/>
    <property type="molecule type" value="Genomic_DNA"/>
</dbReference>
<feature type="compositionally biased region" description="Basic and acidic residues" evidence="1">
    <location>
        <begin position="1"/>
        <end position="17"/>
    </location>
</feature>
<accession>A0ABP7LK78</accession>
<dbReference type="Gene3D" id="3.30.300.20">
    <property type="match status" value="1"/>
</dbReference>
<feature type="region of interest" description="Disordered" evidence="1">
    <location>
        <begin position="1"/>
        <end position="26"/>
    </location>
</feature>
<evidence type="ECO:0000256" key="1">
    <source>
        <dbReference type="SAM" id="MobiDB-lite"/>
    </source>
</evidence>
<dbReference type="PANTHER" id="PTHR42830">
    <property type="entry name" value="OSMOTICALLY INDUCIBLE FAMILY PROTEIN"/>
    <property type="match status" value="1"/>
</dbReference>
<dbReference type="InterPro" id="IPR036102">
    <property type="entry name" value="OsmC/Ohrsf"/>
</dbReference>
<dbReference type="InterPro" id="IPR003718">
    <property type="entry name" value="OsmC/Ohr_fam"/>
</dbReference>
<protein>
    <submittedName>
        <fullName evidence="2">OsmC family protein</fullName>
    </submittedName>
</protein>
<dbReference type="SUPFAM" id="SSF82784">
    <property type="entry name" value="OsmC-like"/>
    <property type="match status" value="1"/>
</dbReference>
<comment type="caution">
    <text evidence="2">The sequence shown here is derived from an EMBL/GenBank/DDBJ whole genome shotgun (WGS) entry which is preliminary data.</text>
</comment>
<gene>
    <name evidence="2" type="ORF">GCM10022228_08850</name>
</gene>
<reference evidence="3" key="1">
    <citation type="journal article" date="2019" name="Int. J. Syst. Evol. Microbiol.">
        <title>The Global Catalogue of Microorganisms (GCM) 10K type strain sequencing project: providing services to taxonomists for standard genome sequencing and annotation.</title>
        <authorList>
            <consortium name="The Broad Institute Genomics Platform"/>
            <consortium name="The Broad Institute Genome Sequencing Center for Infectious Disease"/>
            <person name="Wu L."/>
            <person name="Ma J."/>
        </authorList>
    </citation>
    <scope>NUCLEOTIDE SEQUENCE [LARGE SCALE GENOMIC DNA]</scope>
    <source>
        <strain evidence="3">JCM 16914</strain>
    </source>
</reference>
<evidence type="ECO:0000313" key="2">
    <source>
        <dbReference type="EMBL" id="GAA3900570.1"/>
    </source>
</evidence>
<dbReference type="Proteomes" id="UP001500133">
    <property type="component" value="Unassembled WGS sequence"/>
</dbReference>
<name>A0ABP7LK78_9GAMM</name>
<dbReference type="NCBIfam" id="TIGR03562">
    <property type="entry name" value="osmo_induc_OsmC"/>
    <property type="match status" value="1"/>
</dbReference>
<organism evidence="2 3">
    <name type="scientific">Halomonas cibimaris</name>
    <dbReference type="NCBI Taxonomy" id="657012"/>
    <lineage>
        <taxon>Bacteria</taxon>
        <taxon>Pseudomonadati</taxon>
        <taxon>Pseudomonadota</taxon>
        <taxon>Gammaproteobacteria</taxon>
        <taxon>Oceanospirillales</taxon>
        <taxon>Halomonadaceae</taxon>
        <taxon>Halomonas</taxon>
    </lineage>
</organism>
<dbReference type="InterPro" id="IPR052707">
    <property type="entry name" value="OsmC_Ohr_Peroxiredoxin"/>
</dbReference>
<dbReference type="InterPro" id="IPR015946">
    <property type="entry name" value="KH_dom-like_a/b"/>
</dbReference>
<dbReference type="InterPro" id="IPR019904">
    <property type="entry name" value="Peroxiredoxin_OsmC"/>
</dbReference>